<protein>
    <submittedName>
        <fullName evidence="7">Putative O-antigen transporter</fullName>
    </submittedName>
</protein>
<keyword evidence="5 6" id="KW-0472">Membrane</keyword>
<gene>
    <name evidence="7" type="primary">rfbX_1</name>
    <name evidence="7" type="ORF">ERS852523_02845</name>
</gene>
<keyword evidence="3 6" id="KW-0812">Transmembrane</keyword>
<dbReference type="InterPro" id="IPR050833">
    <property type="entry name" value="Poly_Biosynth_Transport"/>
</dbReference>
<dbReference type="GO" id="GO:0005886">
    <property type="term" value="C:plasma membrane"/>
    <property type="evidence" value="ECO:0007669"/>
    <property type="project" value="UniProtKB-SubCell"/>
</dbReference>
<feature type="transmembrane region" description="Helical" evidence="6">
    <location>
        <begin position="383"/>
        <end position="404"/>
    </location>
</feature>
<dbReference type="Pfam" id="PF01943">
    <property type="entry name" value="Polysacc_synt"/>
    <property type="match status" value="1"/>
</dbReference>
<evidence type="ECO:0000313" key="8">
    <source>
        <dbReference type="Proteomes" id="UP000095712"/>
    </source>
</evidence>
<proteinExistence type="predicted"/>
<dbReference type="CDD" id="cd13128">
    <property type="entry name" value="MATE_Wzx_like"/>
    <property type="match status" value="1"/>
</dbReference>
<feature type="transmembrane region" description="Helical" evidence="6">
    <location>
        <begin position="170"/>
        <end position="192"/>
    </location>
</feature>
<evidence type="ECO:0000256" key="6">
    <source>
        <dbReference type="SAM" id="Phobius"/>
    </source>
</evidence>
<dbReference type="Proteomes" id="UP000095712">
    <property type="component" value="Unassembled WGS sequence"/>
</dbReference>
<feature type="transmembrane region" description="Helical" evidence="6">
    <location>
        <begin position="43"/>
        <end position="66"/>
    </location>
</feature>
<sequence length="484" mass="54040">MKQTSIKKNFIMNALLTMSSFIFPLITFPYVSRILSPEGTGKVSFANSVIAYFALFAQLGIPTYGIRACAKVRDNKEKLSRTVQEIFIINMVMTVITYIAFGITLACVPRLQTERPLFLIMSTTLLFNAVGLDWLYRGLEKYTYITVRSILFKFIALLAMFALIHQKSDYVIYGGISIFAASASNICNLVNVHRYIQIRPVGKYQFRRHLKPVMIFFAMSCATTIYTNLDTVMLGFIKTDIDVGYYNAAVKIKSVLLGIVTSLGTVLLPRASYYIEHHEMEEFRRITKKAINFVFLIAVPLTCYFILYAKEGILFLSGDEYMLAVIPMQIIMPTIIFIGLTNIMGIQMLVPMGCEKIVLYSEIAGAVVDLALNTLLIPRLASAGAAIGTLVAEGVVWIVQFAALRKEVTPAYRNVHYGKVVLSTVVGMVSSGWVKTLGMGNFATLLVSAILFFSGYAIVLTVLKEPLVWEIKNQVFTKVKGMIK</sequence>
<feature type="transmembrane region" description="Helical" evidence="6">
    <location>
        <begin position="12"/>
        <end position="31"/>
    </location>
</feature>
<name>A0A174R7B3_9FIRM</name>
<dbReference type="RefSeq" id="WP_330380711.1">
    <property type="nucleotide sequence ID" value="NZ_CZAW01000033.1"/>
</dbReference>
<evidence type="ECO:0000256" key="2">
    <source>
        <dbReference type="ARBA" id="ARBA00022475"/>
    </source>
</evidence>
<comment type="subcellular location">
    <subcellularLocation>
        <location evidence="1">Cell membrane</location>
        <topology evidence="1">Multi-pass membrane protein</topology>
    </subcellularLocation>
</comment>
<organism evidence="7 8">
    <name type="scientific">Blautia wexlerae</name>
    <dbReference type="NCBI Taxonomy" id="418240"/>
    <lineage>
        <taxon>Bacteria</taxon>
        <taxon>Bacillati</taxon>
        <taxon>Bacillota</taxon>
        <taxon>Clostridia</taxon>
        <taxon>Lachnospirales</taxon>
        <taxon>Lachnospiraceae</taxon>
        <taxon>Blautia</taxon>
    </lineage>
</organism>
<evidence type="ECO:0000256" key="4">
    <source>
        <dbReference type="ARBA" id="ARBA00022989"/>
    </source>
</evidence>
<evidence type="ECO:0000256" key="3">
    <source>
        <dbReference type="ARBA" id="ARBA00022692"/>
    </source>
</evidence>
<feature type="transmembrane region" description="Helical" evidence="6">
    <location>
        <begin position="143"/>
        <end position="164"/>
    </location>
</feature>
<feature type="transmembrane region" description="Helical" evidence="6">
    <location>
        <begin position="416"/>
        <end position="434"/>
    </location>
</feature>
<feature type="transmembrane region" description="Helical" evidence="6">
    <location>
        <begin position="357"/>
        <end position="377"/>
    </location>
</feature>
<evidence type="ECO:0000313" key="7">
    <source>
        <dbReference type="EMBL" id="CUP79747.1"/>
    </source>
</evidence>
<keyword evidence="4 6" id="KW-1133">Transmembrane helix</keyword>
<reference evidence="7 8" key="1">
    <citation type="submission" date="2015-09" db="EMBL/GenBank/DDBJ databases">
        <authorList>
            <consortium name="Pathogen Informatics"/>
        </authorList>
    </citation>
    <scope>NUCLEOTIDE SEQUENCE [LARGE SCALE GENOMIC DNA]</scope>
    <source>
        <strain evidence="7 8">2789STDY5834911</strain>
    </source>
</reference>
<dbReference type="PANTHER" id="PTHR30250">
    <property type="entry name" value="PST FAMILY PREDICTED COLANIC ACID TRANSPORTER"/>
    <property type="match status" value="1"/>
</dbReference>
<evidence type="ECO:0000256" key="1">
    <source>
        <dbReference type="ARBA" id="ARBA00004651"/>
    </source>
</evidence>
<feature type="transmembrane region" description="Helical" evidence="6">
    <location>
        <begin position="321"/>
        <end position="345"/>
    </location>
</feature>
<dbReference type="AlphaFoldDB" id="A0A174R7B3"/>
<feature type="transmembrane region" description="Helical" evidence="6">
    <location>
        <begin position="87"/>
        <end position="111"/>
    </location>
</feature>
<dbReference type="EMBL" id="CZAW01000033">
    <property type="protein sequence ID" value="CUP79747.1"/>
    <property type="molecule type" value="Genomic_DNA"/>
</dbReference>
<dbReference type="PANTHER" id="PTHR30250:SF11">
    <property type="entry name" value="O-ANTIGEN TRANSPORTER-RELATED"/>
    <property type="match status" value="1"/>
</dbReference>
<feature type="transmembrane region" description="Helical" evidence="6">
    <location>
        <begin position="117"/>
        <end position="136"/>
    </location>
</feature>
<keyword evidence="2" id="KW-1003">Cell membrane</keyword>
<evidence type="ECO:0000256" key="5">
    <source>
        <dbReference type="ARBA" id="ARBA00023136"/>
    </source>
</evidence>
<feature type="transmembrane region" description="Helical" evidence="6">
    <location>
        <begin position="290"/>
        <end position="309"/>
    </location>
</feature>
<feature type="transmembrane region" description="Helical" evidence="6">
    <location>
        <begin position="440"/>
        <end position="463"/>
    </location>
</feature>
<feature type="transmembrane region" description="Helical" evidence="6">
    <location>
        <begin position="249"/>
        <end position="269"/>
    </location>
</feature>
<feature type="transmembrane region" description="Helical" evidence="6">
    <location>
        <begin position="213"/>
        <end position="237"/>
    </location>
</feature>
<accession>A0A174R7B3</accession>
<dbReference type="InterPro" id="IPR002797">
    <property type="entry name" value="Polysacc_synth"/>
</dbReference>